<sequence length="193" mass="21171">MANLSAAPKYVWSPTHYNNGADFVYSDATTQPLFELLSLQSGERVVDMGCGTGELTRRLQELTGEEGLVLGVDASESMLEKAKINGIKNLFCCDLQRLVIPDGFKEWTGTFDAVFTNSTLHWCKQDPHGPVKAARSLLKPGGRFVGEFCGHMSGLGIRGAFSQVLKRRGIEPADPWYFPLPADYAKASHTRSS</sequence>
<reference evidence="2" key="1">
    <citation type="submission" date="2021-01" db="EMBL/GenBank/DDBJ databases">
        <authorList>
            <person name="Kaushik A."/>
        </authorList>
    </citation>
    <scope>NUCLEOTIDE SEQUENCE</scope>
    <source>
        <strain evidence="2">AG3-T5</strain>
    </source>
</reference>
<dbReference type="EMBL" id="CAJMWW010000547">
    <property type="protein sequence ID" value="CAE6473579.1"/>
    <property type="molecule type" value="Genomic_DNA"/>
</dbReference>
<dbReference type="CDD" id="cd02440">
    <property type="entry name" value="AdoMet_MTases"/>
    <property type="match status" value="1"/>
</dbReference>
<dbReference type="Proteomes" id="UP000663841">
    <property type="component" value="Unassembled WGS sequence"/>
</dbReference>
<evidence type="ECO:0000313" key="2">
    <source>
        <dbReference type="EMBL" id="CAE6473579.1"/>
    </source>
</evidence>
<dbReference type="AlphaFoldDB" id="A0A8H3C5S5"/>
<organism evidence="2 3">
    <name type="scientific">Rhizoctonia solani</name>
    <dbReference type="NCBI Taxonomy" id="456999"/>
    <lineage>
        <taxon>Eukaryota</taxon>
        <taxon>Fungi</taxon>
        <taxon>Dikarya</taxon>
        <taxon>Basidiomycota</taxon>
        <taxon>Agaricomycotina</taxon>
        <taxon>Agaricomycetes</taxon>
        <taxon>Cantharellales</taxon>
        <taxon>Ceratobasidiaceae</taxon>
        <taxon>Rhizoctonia</taxon>
    </lineage>
</organism>
<evidence type="ECO:0000313" key="3">
    <source>
        <dbReference type="Proteomes" id="UP000663841"/>
    </source>
</evidence>
<dbReference type="InterPro" id="IPR025714">
    <property type="entry name" value="Methyltranfer_dom"/>
</dbReference>
<dbReference type="PANTHER" id="PTHR43861:SF1">
    <property type="entry name" value="TRANS-ACONITATE 2-METHYLTRANSFERASE"/>
    <property type="match status" value="1"/>
</dbReference>
<dbReference type="Pfam" id="PF13847">
    <property type="entry name" value="Methyltransf_31"/>
    <property type="match status" value="1"/>
</dbReference>
<feature type="domain" description="Methyltransferase" evidence="1">
    <location>
        <begin position="40"/>
        <end position="150"/>
    </location>
</feature>
<dbReference type="PANTHER" id="PTHR43861">
    <property type="entry name" value="TRANS-ACONITATE 2-METHYLTRANSFERASE-RELATED"/>
    <property type="match status" value="1"/>
</dbReference>
<evidence type="ECO:0000259" key="1">
    <source>
        <dbReference type="Pfam" id="PF13847"/>
    </source>
</evidence>
<dbReference type="SUPFAM" id="SSF53335">
    <property type="entry name" value="S-adenosyl-L-methionine-dependent methyltransferases"/>
    <property type="match status" value="1"/>
</dbReference>
<proteinExistence type="predicted"/>
<gene>
    <name evidence="2" type="ORF">RDB_LOCUS184131</name>
</gene>
<dbReference type="Gene3D" id="3.40.50.150">
    <property type="entry name" value="Vaccinia Virus protein VP39"/>
    <property type="match status" value="1"/>
</dbReference>
<protein>
    <recommendedName>
        <fullName evidence="1">Methyltransferase domain-containing protein</fullName>
    </recommendedName>
</protein>
<comment type="caution">
    <text evidence="2">The sequence shown here is derived from an EMBL/GenBank/DDBJ whole genome shotgun (WGS) entry which is preliminary data.</text>
</comment>
<name>A0A8H3C5S5_9AGAM</name>
<accession>A0A8H3C5S5</accession>
<dbReference type="InterPro" id="IPR029063">
    <property type="entry name" value="SAM-dependent_MTases_sf"/>
</dbReference>